<dbReference type="AlphaFoldDB" id="A0AAD4XAX2"/>
<comment type="caution">
    <text evidence="1">The sequence shown here is derived from an EMBL/GenBank/DDBJ whole genome shotgun (WGS) entry which is preliminary data.</text>
</comment>
<accession>A0AAD4XAX2</accession>
<sequence length="79" mass="9509">MELRENKEEEDDDEVLLVKEGHKNQSNDVREFHKIRKKFFKGFFVIVYLKSEECRDHFTEEYRVVAGMLNVVITHGIHK</sequence>
<organism evidence="1 2">
    <name type="scientific">Papaver atlanticum</name>
    <dbReference type="NCBI Taxonomy" id="357466"/>
    <lineage>
        <taxon>Eukaryota</taxon>
        <taxon>Viridiplantae</taxon>
        <taxon>Streptophyta</taxon>
        <taxon>Embryophyta</taxon>
        <taxon>Tracheophyta</taxon>
        <taxon>Spermatophyta</taxon>
        <taxon>Magnoliopsida</taxon>
        <taxon>Ranunculales</taxon>
        <taxon>Papaveraceae</taxon>
        <taxon>Papaveroideae</taxon>
        <taxon>Papaver</taxon>
    </lineage>
</organism>
<keyword evidence="2" id="KW-1185">Reference proteome</keyword>
<dbReference type="EMBL" id="JAJJMB010012717">
    <property type="protein sequence ID" value="KAI3873980.1"/>
    <property type="molecule type" value="Genomic_DNA"/>
</dbReference>
<evidence type="ECO:0000313" key="1">
    <source>
        <dbReference type="EMBL" id="KAI3873980.1"/>
    </source>
</evidence>
<gene>
    <name evidence="1" type="ORF">MKW98_001629</name>
</gene>
<protein>
    <submittedName>
        <fullName evidence="1">Uncharacterized protein</fullName>
    </submittedName>
</protein>
<evidence type="ECO:0000313" key="2">
    <source>
        <dbReference type="Proteomes" id="UP001202328"/>
    </source>
</evidence>
<name>A0AAD4XAX2_9MAGN</name>
<proteinExistence type="predicted"/>
<reference evidence="1" key="1">
    <citation type="submission" date="2022-04" db="EMBL/GenBank/DDBJ databases">
        <title>A functionally conserved STORR gene fusion in Papaver species that diverged 16.8 million years ago.</title>
        <authorList>
            <person name="Catania T."/>
        </authorList>
    </citation>
    <scope>NUCLEOTIDE SEQUENCE</scope>
    <source>
        <strain evidence="1">S-188037</strain>
    </source>
</reference>
<dbReference type="Proteomes" id="UP001202328">
    <property type="component" value="Unassembled WGS sequence"/>
</dbReference>